<keyword evidence="1" id="KW-0378">Hydrolase</keyword>
<dbReference type="InterPro" id="IPR003615">
    <property type="entry name" value="HNH_nuc"/>
</dbReference>
<evidence type="ECO:0000313" key="1">
    <source>
        <dbReference type="EMBL" id="KAB1181444.1"/>
    </source>
</evidence>
<dbReference type="Proteomes" id="UP000480943">
    <property type="component" value="Unassembled WGS sequence"/>
</dbReference>
<accession>A0AAD3WVR2</accession>
<name>A0AAD3WVR2_PHODD</name>
<evidence type="ECO:0000313" key="2">
    <source>
        <dbReference type="Proteomes" id="UP000480943"/>
    </source>
</evidence>
<protein>
    <submittedName>
        <fullName evidence="1">HNH endonuclease</fullName>
    </submittedName>
</protein>
<dbReference type="InterPro" id="IPR052947">
    <property type="entry name" value="T6SS_Hcp1_domain"/>
</dbReference>
<proteinExistence type="predicted"/>
<sequence length="317" mass="35587">MVLIPTNNNGIKRMHMEHEKTPCPSPTCPICIRTKIEAKKLTLKERIQKQRENNYKASDQAWEHVKKRVANGDFSQNVPPIAKDSINITQESIVLNNTIPDITEKLLNPELDAISPVNLDPASMFADDMQSLMEEGKAFIKNPTLSGAAMMAVIAIPGKAAESAIKSITKNTTFLGKFKGNQVELHNIDVVNIDYVRRSRESLDKMRSQFDSSIRKNFLKSLGSDSDKIKILQDAGFDDSQIDKIAMGLVPKGYNVHHKIPLDDSGTNDFENLILIRNNFEHYTITNAQRELTSHIPYGENVNINFPVPPGFVYPEK</sequence>
<dbReference type="AlphaFoldDB" id="A0AAD3WVR2"/>
<dbReference type="CDD" id="cd00085">
    <property type="entry name" value="HNHc"/>
    <property type="match status" value="1"/>
</dbReference>
<dbReference type="GO" id="GO:0004519">
    <property type="term" value="F:endonuclease activity"/>
    <property type="evidence" value="ECO:0007669"/>
    <property type="project" value="UniProtKB-KW"/>
</dbReference>
<dbReference type="SUPFAM" id="SSF54060">
    <property type="entry name" value="His-Me finger endonucleases"/>
    <property type="match status" value="1"/>
</dbReference>
<gene>
    <name evidence="1" type="ORF">F6450_08820</name>
</gene>
<reference evidence="1 2" key="1">
    <citation type="submission" date="2019-09" db="EMBL/GenBank/DDBJ databases">
        <title>Photobacterium damselae subsp. damselae CDC-2227-81, a human clinical isolate.</title>
        <authorList>
            <person name="Osorio C.R."/>
        </authorList>
    </citation>
    <scope>NUCLEOTIDE SEQUENCE [LARGE SCALE GENOMIC DNA]</scope>
    <source>
        <strain evidence="1 2">CDC-2227-81</strain>
    </source>
</reference>
<comment type="caution">
    <text evidence="1">The sequence shown here is derived from an EMBL/GenBank/DDBJ whole genome shotgun (WGS) entry which is preliminary data.</text>
</comment>
<organism evidence="1 2">
    <name type="scientific">Photobacterium damselae subsp. damselae</name>
    <name type="common">Listonella damsela</name>
    <dbReference type="NCBI Taxonomy" id="85581"/>
    <lineage>
        <taxon>Bacteria</taxon>
        <taxon>Pseudomonadati</taxon>
        <taxon>Pseudomonadota</taxon>
        <taxon>Gammaproteobacteria</taxon>
        <taxon>Vibrionales</taxon>
        <taxon>Vibrionaceae</taxon>
        <taxon>Photobacterium</taxon>
    </lineage>
</organism>
<keyword evidence="1" id="KW-0255">Endonuclease</keyword>
<dbReference type="InterPro" id="IPR044925">
    <property type="entry name" value="His-Me_finger_sf"/>
</dbReference>
<keyword evidence="1" id="KW-0540">Nuclease</keyword>
<dbReference type="EMBL" id="VZUQ01000053">
    <property type="protein sequence ID" value="KAB1181444.1"/>
    <property type="molecule type" value="Genomic_DNA"/>
</dbReference>
<dbReference type="PANTHER" id="PTHR34319:SF7">
    <property type="entry name" value="HNH ENDONUCLEASE DOMAIN-CONTAINING PROTEIN"/>
    <property type="match status" value="1"/>
</dbReference>
<dbReference type="PANTHER" id="PTHR34319">
    <property type="entry name" value="MAJOR EXPORTED PROTEIN"/>
    <property type="match status" value="1"/>
</dbReference>